<name>A0ABT2U4B3_9FIRM</name>
<comment type="caution">
    <text evidence="4">The sequence shown here is derived from an EMBL/GenBank/DDBJ whole genome shotgun (WGS) entry which is preliminary data.</text>
</comment>
<evidence type="ECO:0000256" key="2">
    <source>
        <dbReference type="ARBA" id="ARBA00022763"/>
    </source>
</evidence>
<dbReference type="InterPro" id="IPR041247">
    <property type="entry name" value="Rad52_fam"/>
</dbReference>
<protein>
    <submittedName>
        <fullName evidence="4">Rad52/Rad22 family DNA repair protein</fullName>
    </submittedName>
</protein>
<proteinExistence type="inferred from homology"/>
<keyword evidence="5" id="KW-1185">Reference proteome</keyword>
<evidence type="ECO:0000313" key="5">
    <source>
        <dbReference type="Proteomes" id="UP001652397"/>
    </source>
</evidence>
<keyword evidence="3" id="KW-0234">DNA repair</keyword>
<dbReference type="EMBL" id="JAOQJE010000008">
    <property type="protein sequence ID" value="MCU6789451.1"/>
    <property type="molecule type" value="Genomic_DNA"/>
</dbReference>
<keyword evidence="2" id="KW-0227">DNA damage</keyword>
<evidence type="ECO:0000256" key="1">
    <source>
        <dbReference type="ARBA" id="ARBA00006638"/>
    </source>
</evidence>
<dbReference type="Pfam" id="PF04098">
    <property type="entry name" value="Rad52_Rad22"/>
    <property type="match status" value="1"/>
</dbReference>
<comment type="similarity">
    <text evidence="1">Belongs to the RAD52 family.</text>
</comment>
<accession>A0ABT2U4B3</accession>
<dbReference type="Proteomes" id="UP001652397">
    <property type="component" value="Unassembled WGS sequence"/>
</dbReference>
<evidence type="ECO:0000313" key="4">
    <source>
        <dbReference type="EMBL" id="MCU6789451.1"/>
    </source>
</evidence>
<organism evidence="4 5">
    <name type="scientific">Agathobaculum ammoniilyticum</name>
    <dbReference type="NCBI Taxonomy" id="2981778"/>
    <lineage>
        <taxon>Bacteria</taxon>
        <taxon>Bacillati</taxon>
        <taxon>Bacillota</taxon>
        <taxon>Clostridia</taxon>
        <taxon>Eubacteriales</taxon>
        <taxon>Butyricicoccaceae</taxon>
        <taxon>Agathobaculum</taxon>
    </lineage>
</organism>
<sequence>MTGAELYKRLSEPFAAADVEWRVTKTRNSNSEGLAVAFIDSRAIQNRLDDVVGPFFWRTRFIPWHQYIPKPGKYDDPNEAQKAPVSSQLCGLSIYHEERKEWVEKVDGAENTDIEAIKGGISDSFKRAAVLWSVGRYLYEIPAKWTSLDRYRQIAHPAELDSYYAEQLQKLGLASAQPPNTGNAPAGVYAVRGLQPAPLQGYPAAAWVDLVTPDNRAFKVFSLGAKPGLANGVRIQGAKIVRRSGAGGTYYELQDYQPAA</sequence>
<dbReference type="RefSeq" id="WP_147574243.1">
    <property type="nucleotide sequence ID" value="NZ_JAOQJE010000008.1"/>
</dbReference>
<evidence type="ECO:0000256" key="3">
    <source>
        <dbReference type="ARBA" id="ARBA00023204"/>
    </source>
</evidence>
<gene>
    <name evidence="4" type="ORF">OCV66_10180</name>
</gene>
<reference evidence="4 5" key="1">
    <citation type="journal article" date="2021" name="ISME Commun">
        <title>Automated analysis of genomic sequences facilitates high-throughput and comprehensive description of bacteria.</title>
        <authorList>
            <person name="Hitch T.C.A."/>
        </authorList>
    </citation>
    <scope>NUCLEOTIDE SEQUENCE [LARGE SCALE GENOMIC DNA]</scope>
    <source>
        <strain evidence="4 5">Sanger_34</strain>
    </source>
</reference>